<dbReference type="AlphaFoldDB" id="A0A090L2J1"/>
<name>A0A090L2J1_STRRB</name>
<dbReference type="WormBase" id="SRAE_1000217300">
    <property type="protein sequence ID" value="SRP09358"/>
    <property type="gene ID" value="WBGene00258787"/>
</dbReference>
<feature type="transmembrane region" description="Helical" evidence="1">
    <location>
        <begin position="276"/>
        <end position="295"/>
    </location>
</feature>
<reference evidence="2 3" key="1">
    <citation type="submission" date="2014-09" db="EMBL/GenBank/DDBJ databases">
        <authorList>
            <person name="Martin A.A."/>
        </authorList>
    </citation>
    <scope>NUCLEOTIDE SEQUENCE</scope>
    <source>
        <strain evidence="3">ED321</strain>
        <strain evidence="2">ED321 Heterogonic</strain>
    </source>
</reference>
<dbReference type="OMA" id="AIVWTEC"/>
<sequence length="308" mass="34972">MSNNFSDPSKNNNNNNQDKKKKYLDFVVKRGTSDNEIEYNAVDVTLFKITQGYDTFVSFIMDIIIGAFDNITDFSDIPEKFDYGYITVAYFWSFIITSAKEIGHSIGKCSIGSYLMSSIFGLPATALITYLLLPLRLFLIKRISDNNFMTIAERRLDLILNAFIFGICVENVINYLELTISDGSVTYYLPIVLVSSITIIGPRLGRNRTKFIIVIMGIGLCVSLILTSIFSKINTEYFLGLLLDIIFSFFNIQFLIANLRKPKDERDMTSSQTMSLILSLYTHLCITFLTGRYIFESAVDKIVGKQKL</sequence>
<dbReference type="RefSeq" id="XP_024503118.1">
    <property type="nucleotide sequence ID" value="XM_024649219.1"/>
</dbReference>
<protein>
    <submittedName>
        <fullName evidence="2 4">Uncharacterized protein</fullName>
    </submittedName>
</protein>
<dbReference type="GeneID" id="36376282"/>
<reference evidence="4" key="2">
    <citation type="submission" date="2020-12" db="UniProtKB">
        <authorList>
            <consortium name="WormBaseParasite"/>
        </authorList>
    </citation>
    <scope>IDENTIFICATION</scope>
</reference>
<keyword evidence="3" id="KW-1185">Reference proteome</keyword>
<organism evidence="2">
    <name type="scientific">Strongyloides ratti</name>
    <name type="common">Parasitic roundworm</name>
    <dbReference type="NCBI Taxonomy" id="34506"/>
    <lineage>
        <taxon>Eukaryota</taxon>
        <taxon>Metazoa</taxon>
        <taxon>Ecdysozoa</taxon>
        <taxon>Nematoda</taxon>
        <taxon>Chromadorea</taxon>
        <taxon>Rhabditida</taxon>
        <taxon>Tylenchina</taxon>
        <taxon>Panagrolaimomorpha</taxon>
        <taxon>Strongyloidoidea</taxon>
        <taxon>Strongyloididae</taxon>
        <taxon>Strongyloides</taxon>
    </lineage>
</organism>
<dbReference type="CTD" id="36376282"/>
<feature type="transmembrane region" description="Helical" evidence="1">
    <location>
        <begin position="114"/>
        <end position="135"/>
    </location>
</feature>
<evidence type="ECO:0000313" key="5">
    <source>
        <dbReference type="WormBase" id="SRAE_1000217300"/>
    </source>
</evidence>
<feature type="transmembrane region" description="Helical" evidence="1">
    <location>
        <begin position="185"/>
        <end position="204"/>
    </location>
</feature>
<dbReference type="EMBL" id="LN609528">
    <property type="protein sequence ID" value="CEF63917.1"/>
    <property type="molecule type" value="Genomic_DNA"/>
</dbReference>
<evidence type="ECO:0000313" key="2">
    <source>
        <dbReference type="EMBL" id="CEF63917.1"/>
    </source>
</evidence>
<evidence type="ECO:0000313" key="3">
    <source>
        <dbReference type="Proteomes" id="UP000035682"/>
    </source>
</evidence>
<keyword evidence="1" id="KW-0472">Membrane</keyword>
<proteinExistence type="predicted"/>
<evidence type="ECO:0000256" key="1">
    <source>
        <dbReference type="SAM" id="Phobius"/>
    </source>
</evidence>
<keyword evidence="1" id="KW-1133">Transmembrane helix</keyword>
<feature type="transmembrane region" description="Helical" evidence="1">
    <location>
        <begin position="156"/>
        <end position="173"/>
    </location>
</feature>
<feature type="transmembrane region" description="Helical" evidence="1">
    <location>
        <begin position="211"/>
        <end position="231"/>
    </location>
</feature>
<evidence type="ECO:0000313" key="4">
    <source>
        <dbReference type="WBParaSite" id="SRAE_1000217300.1"/>
    </source>
</evidence>
<dbReference type="Proteomes" id="UP000035682">
    <property type="component" value="Unplaced"/>
</dbReference>
<feature type="transmembrane region" description="Helical" evidence="1">
    <location>
        <begin position="237"/>
        <end position="256"/>
    </location>
</feature>
<keyword evidence="1" id="KW-0812">Transmembrane</keyword>
<accession>A0A090L2J1</accession>
<dbReference type="WBParaSite" id="SRAE_1000217300.1">
    <property type="protein sequence ID" value="SRAE_1000217300.1"/>
    <property type="gene ID" value="WBGene00258787"/>
</dbReference>
<gene>
    <name evidence="2 4 5" type="ORF">SRAE_1000217300</name>
</gene>